<evidence type="ECO:0000313" key="2">
    <source>
        <dbReference type="Proteomes" id="UP000192569"/>
    </source>
</evidence>
<reference evidence="1 2" key="1">
    <citation type="submission" date="2017-04" db="EMBL/GenBank/DDBJ databases">
        <authorList>
            <person name="Afonso C.L."/>
            <person name="Miller P.J."/>
            <person name="Scott M.A."/>
            <person name="Spackman E."/>
            <person name="Goraichik I."/>
            <person name="Dimitrov K.M."/>
            <person name="Suarez D.L."/>
            <person name="Swayne D.E."/>
        </authorList>
    </citation>
    <scope>NUCLEOTIDE SEQUENCE [LARGE SCALE GENOMIC DNA]</scope>
    <source>
        <strain evidence="1 2">ToBE</strain>
    </source>
</reference>
<gene>
    <name evidence="1" type="ORF">SAMN00808754_1374</name>
</gene>
<protein>
    <submittedName>
        <fullName evidence="1">Uncharacterized protein</fullName>
    </submittedName>
</protein>
<keyword evidence="2" id="KW-1185">Reference proteome</keyword>
<evidence type="ECO:0000313" key="1">
    <source>
        <dbReference type="EMBL" id="SMB95992.1"/>
    </source>
</evidence>
<sequence length="49" mass="5723">MEEYPPDTEDLQALADFFDQTDITELEGLELISKKPRRQRLAEVDISKQ</sequence>
<name>A0A1W1VRI2_9FIRM</name>
<proteinExistence type="predicted"/>
<dbReference type="EMBL" id="LT838272">
    <property type="protein sequence ID" value="SMB95992.1"/>
    <property type="molecule type" value="Genomic_DNA"/>
</dbReference>
<organism evidence="1 2">
    <name type="scientific">Thermanaeromonas toyohensis ToBE</name>
    <dbReference type="NCBI Taxonomy" id="698762"/>
    <lineage>
        <taxon>Bacteria</taxon>
        <taxon>Bacillati</taxon>
        <taxon>Bacillota</taxon>
        <taxon>Clostridia</taxon>
        <taxon>Neomoorellales</taxon>
        <taxon>Neomoorellaceae</taxon>
        <taxon>Thermanaeromonas</taxon>
    </lineage>
</organism>
<dbReference type="AlphaFoldDB" id="A0A1W1VRI2"/>
<dbReference type="RefSeq" id="WP_157109809.1">
    <property type="nucleotide sequence ID" value="NZ_LT838272.1"/>
</dbReference>
<accession>A0A1W1VRI2</accession>
<dbReference type="Proteomes" id="UP000192569">
    <property type="component" value="Chromosome I"/>
</dbReference>